<dbReference type="AlphaFoldDB" id="A0A2P2R5D2"/>
<protein>
    <submittedName>
        <fullName evidence="1">Uncharacterized protein</fullName>
    </submittedName>
</protein>
<evidence type="ECO:0000313" key="1">
    <source>
        <dbReference type="EMBL" id="MBX74410.1"/>
    </source>
</evidence>
<name>A0A2P2R5D2_RHIMU</name>
<reference evidence="1" key="1">
    <citation type="submission" date="2018-02" db="EMBL/GenBank/DDBJ databases">
        <title>Rhizophora mucronata_Transcriptome.</title>
        <authorList>
            <person name="Meera S.P."/>
            <person name="Sreeshan A."/>
            <person name="Augustine A."/>
        </authorList>
    </citation>
    <scope>NUCLEOTIDE SEQUENCE</scope>
    <source>
        <tissue evidence="1">Leaf</tissue>
    </source>
</reference>
<sequence>MPTTFGAQLCGYEHSYALFTQNFRFLFKCKENKQQYNRI</sequence>
<accession>A0A2P2R5D2</accession>
<dbReference type="EMBL" id="GGEC01093926">
    <property type="protein sequence ID" value="MBX74410.1"/>
    <property type="molecule type" value="Transcribed_RNA"/>
</dbReference>
<proteinExistence type="predicted"/>
<organism evidence="1">
    <name type="scientific">Rhizophora mucronata</name>
    <name type="common">Asiatic mangrove</name>
    <dbReference type="NCBI Taxonomy" id="61149"/>
    <lineage>
        <taxon>Eukaryota</taxon>
        <taxon>Viridiplantae</taxon>
        <taxon>Streptophyta</taxon>
        <taxon>Embryophyta</taxon>
        <taxon>Tracheophyta</taxon>
        <taxon>Spermatophyta</taxon>
        <taxon>Magnoliopsida</taxon>
        <taxon>eudicotyledons</taxon>
        <taxon>Gunneridae</taxon>
        <taxon>Pentapetalae</taxon>
        <taxon>rosids</taxon>
        <taxon>fabids</taxon>
        <taxon>Malpighiales</taxon>
        <taxon>Rhizophoraceae</taxon>
        <taxon>Rhizophora</taxon>
    </lineage>
</organism>